<dbReference type="AlphaFoldDB" id="A0A1X0NJE6"/>
<feature type="compositionally biased region" description="Basic and acidic residues" evidence="9">
    <location>
        <begin position="85"/>
        <end position="103"/>
    </location>
</feature>
<keyword evidence="4" id="KW-0479">Metal-binding</keyword>
<dbReference type="EC" id="2.3.2.27" evidence="2"/>
<proteinExistence type="predicted"/>
<dbReference type="SMART" id="SM00184">
    <property type="entry name" value="RING"/>
    <property type="match status" value="1"/>
</dbReference>
<evidence type="ECO:0000256" key="9">
    <source>
        <dbReference type="SAM" id="MobiDB-lite"/>
    </source>
</evidence>
<keyword evidence="3" id="KW-0808">Transferase</keyword>
<organism evidence="11 12">
    <name type="scientific">Trypanosoma theileri</name>
    <dbReference type="NCBI Taxonomy" id="67003"/>
    <lineage>
        <taxon>Eukaryota</taxon>
        <taxon>Discoba</taxon>
        <taxon>Euglenozoa</taxon>
        <taxon>Kinetoplastea</taxon>
        <taxon>Metakinetoplastina</taxon>
        <taxon>Trypanosomatida</taxon>
        <taxon>Trypanosomatidae</taxon>
        <taxon>Trypanosoma</taxon>
    </lineage>
</organism>
<keyword evidence="6" id="KW-0833">Ubl conjugation pathway</keyword>
<evidence type="ECO:0000256" key="4">
    <source>
        <dbReference type="ARBA" id="ARBA00022723"/>
    </source>
</evidence>
<dbReference type="EMBL" id="NBCO01000042">
    <property type="protein sequence ID" value="ORC84711.1"/>
    <property type="molecule type" value="Genomic_DNA"/>
</dbReference>
<feature type="compositionally biased region" description="Low complexity" evidence="9">
    <location>
        <begin position="127"/>
        <end position="144"/>
    </location>
</feature>
<comment type="caution">
    <text evidence="11">The sequence shown here is derived from an EMBL/GenBank/DDBJ whole genome shotgun (WGS) entry which is preliminary data.</text>
</comment>
<dbReference type="STRING" id="67003.A0A1X0NJE6"/>
<evidence type="ECO:0000256" key="1">
    <source>
        <dbReference type="ARBA" id="ARBA00000900"/>
    </source>
</evidence>
<dbReference type="RefSeq" id="XP_028878777.1">
    <property type="nucleotide sequence ID" value="XM_029029980.1"/>
</dbReference>
<evidence type="ECO:0000256" key="5">
    <source>
        <dbReference type="ARBA" id="ARBA00022771"/>
    </source>
</evidence>
<keyword evidence="7" id="KW-0862">Zinc</keyword>
<dbReference type="PROSITE" id="PS50089">
    <property type="entry name" value="ZF_RING_2"/>
    <property type="match status" value="1"/>
</dbReference>
<feature type="compositionally biased region" description="Polar residues" evidence="9">
    <location>
        <begin position="65"/>
        <end position="80"/>
    </location>
</feature>
<dbReference type="Pfam" id="PF13639">
    <property type="entry name" value="zf-RING_2"/>
    <property type="match status" value="1"/>
</dbReference>
<dbReference type="InterPro" id="IPR045191">
    <property type="entry name" value="MBR1/2-like"/>
</dbReference>
<evidence type="ECO:0000313" key="11">
    <source>
        <dbReference type="EMBL" id="ORC84711.1"/>
    </source>
</evidence>
<feature type="domain" description="RING-type" evidence="10">
    <location>
        <begin position="343"/>
        <end position="384"/>
    </location>
</feature>
<feature type="region of interest" description="Disordered" evidence="9">
    <location>
        <begin position="64"/>
        <end position="145"/>
    </location>
</feature>
<keyword evidence="5 8" id="KW-0863">Zinc-finger</keyword>
<protein>
    <recommendedName>
        <fullName evidence="2">RING-type E3 ubiquitin transferase</fullName>
        <ecNumber evidence="2">2.3.2.27</ecNumber>
    </recommendedName>
</protein>
<evidence type="ECO:0000259" key="10">
    <source>
        <dbReference type="PROSITE" id="PS50089"/>
    </source>
</evidence>
<evidence type="ECO:0000256" key="6">
    <source>
        <dbReference type="ARBA" id="ARBA00022786"/>
    </source>
</evidence>
<dbReference type="GO" id="GO:0008270">
    <property type="term" value="F:zinc ion binding"/>
    <property type="evidence" value="ECO:0007669"/>
    <property type="project" value="UniProtKB-KW"/>
</dbReference>
<evidence type="ECO:0000256" key="3">
    <source>
        <dbReference type="ARBA" id="ARBA00022679"/>
    </source>
</evidence>
<comment type="catalytic activity">
    <reaction evidence="1">
        <text>S-ubiquitinyl-[E2 ubiquitin-conjugating enzyme]-L-cysteine + [acceptor protein]-L-lysine = [E2 ubiquitin-conjugating enzyme]-L-cysteine + N(6)-ubiquitinyl-[acceptor protein]-L-lysine.</text>
        <dbReference type="EC" id="2.3.2.27"/>
    </reaction>
</comment>
<dbReference type="InterPro" id="IPR001841">
    <property type="entry name" value="Znf_RING"/>
</dbReference>
<evidence type="ECO:0000256" key="8">
    <source>
        <dbReference type="PROSITE-ProRule" id="PRU00175"/>
    </source>
</evidence>
<dbReference type="GO" id="GO:0061630">
    <property type="term" value="F:ubiquitin protein ligase activity"/>
    <property type="evidence" value="ECO:0007669"/>
    <property type="project" value="UniProtKB-EC"/>
</dbReference>
<evidence type="ECO:0000313" key="12">
    <source>
        <dbReference type="Proteomes" id="UP000192257"/>
    </source>
</evidence>
<accession>A0A1X0NJE6</accession>
<gene>
    <name evidence="11" type="ORF">TM35_000421690</name>
</gene>
<evidence type="ECO:0000256" key="7">
    <source>
        <dbReference type="ARBA" id="ARBA00022833"/>
    </source>
</evidence>
<keyword evidence="12" id="KW-1185">Reference proteome</keyword>
<dbReference type="PANTHER" id="PTHR22937">
    <property type="entry name" value="E3 UBIQUITIN-PROTEIN LIGASE RNF165"/>
    <property type="match status" value="1"/>
</dbReference>
<evidence type="ECO:0000256" key="2">
    <source>
        <dbReference type="ARBA" id="ARBA00012483"/>
    </source>
</evidence>
<dbReference type="Gene3D" id="3.30.40.10">
    <property type="entry name" value="Zinc/RING finger domain, C3HC4 (zinc finger)"/>
    <property type="match status" value="1"/>
</dbReference>
<dbReference type="GeneID" id="39989760"/>
<dbReference type="InterPro" id="IPR013083">
    <property type="entry name" value="Znf_RING/FYVE/PHD"/>
</dbReference>
<dbReference type="CDD" id="cd16473">
    <property type="entry name" value="RING-H2_RNF103"/>
    <property type="match status" value="1"/>
</dbReference>
<dbReference type="VEuPathDB" id="TriTrypDB:TM35_000421690"/>
<name>A0A1X0NJE6_9TRYP</name>
<feature type="compositionally biased region" description="Polar residues" evidence="9">
    <location>
        <begin position="104"/>
        <end position="125"/>
    </location>
</feature>
<dbReference type="PANTHER" id="PTHR22937:SF65">
    <property type="entry name" value="E3 UBIQUITIN-PROTEIN LIGASE ARK2C"/>
    <property type="match status" value="1"/>
</dbReference>
<dbReference type="Proteomes" id="UP000192257">
    <property type="component" value="Unassembled WGS sequence"/>
</dbReference>
<sequence>MAAHRPNFSNLNDGIDWINALPPHIVAQQERLRVSNARDFPHSMFMQWPIPEDILPSHSALRRVQGSTLHSTRPSEAQSRGSRRALIDLRIREGARELERDSRSQAPPQGGRNTVNTPQVRSQARGSIRQQQHQRPQQHSQIIPEDLGLPTLASLASTMLNIHHSEAMMAFDEFLATQVGIAEAAAAAMAREQGRRSSMLETMELRNGEGAPGFTRVLVSVRASSSEAPQVTAHVERGVLQPRQRGHHINSSGSNFDIITGWSRVPRSGEGNVNGGTRRGTGNDNGWEINDFSYENLLRLDNGVKKTGLSQSQLRHMKPVPYAAVQPLDDTKSGRRSSSQEACAICLETLAPGVMVLKIECGHTFHHNCIVRWLLRSNCCPTCRHEIPRIGQTR</sequence>
<dbReference type="OrthoDB" id="3365801at2759"/>
<reference evidence="11 12" key="1">
    <citation type="submission" date="2017-03" db="EMBL/GenBank/DDBJ databases">
        <title>An alternative strategy for trypanosome survival in the mammalian bloodstream revealed through genome and transcriptome analysis of the ubiquitous bovine parasite Trypanosoma (Megatrypanum) theileri.</title>
        <authorList>
            <person name="Kelly S."/>
            <person name="Ivens A."/>
            <person name="Mott A."/>
            <person name="O'Neill E."/>
            <person name="Emms D."/>
            <person name="Macleod O."/>
            <person name="Voorheis P."/>
            <person name="Matthews J."/>
            <person name="Matthews K."/>
            <person name="Carrington M."/>
        </authorList>
    </citation>
    <scope>NUCLEOTIDE SEQUENCE [LARGE SCALE GENOMIC DNA]</scope>
    <source>
        <strain evidence="11">Edinburgh</strain>
    </source>
</reference>
<dbReference type="SUPFAM" id="SSF57850">
    <property type="entry name" value="RING/U-box"/>
    <property type="match status" value="1"/>
</dbReference>